<dbReference type="AlphaFoldDB" id="A0A0A8E1W7"/>
<dbReference type="KEGG" id="fgu:SD28_00265"/>
<dbReference type="EMBL" id="CP010427">
    <property type="protein sequence ID" value="AJC48205.1"/>
    <property type="molecule type" value="Genomic_DNA"/>
</dbReference>
<proteinExistence type="predicted"/>
<evidence type="ECO:0000313" key="2">
    <source>
        <dbReference type="Proteomes" id="UP000031104"/>
    </source>
</evidence>
<sequence>MQYNYFHYPADKLPSYGSVAYFAYRKFSDSKKEILYLLDQVKSQIISCTELYNNIEVANQKMNWWIKEINNLKDYKNMSSPQLKKLAETFDKNILYKNLITDIHYSIENSSNTERNFPMHVYKNFLGIETLKALFLNDFRDINYDNIKQINANNEVIRHIFCIPKHFYNHIIFDKKITSNISKSEFEEIASKWLKNYKPTKLDKRYKPLEKINKIHYKMLKKYLKKVDNPFNEAIAFSPLTLLFYSI</sequence>
<name>A0A0A8E1W7_9GAMM</name>
<dbReference type="RefSeq" id="WP_039122949.1">
    <property type="nucleotide sequence ID" value="NZ_CP010427.1"/>
</dbReference>
<dbReference type="HOGENOM" id="CLU_1123258_0_0_6"/>
<reference evidence="1 2" key="1">
    <citation type="submission" date="2014-12" db="EMBL/GenBank/DDBJ databases">
        <title>Complete genome sequence of Francisella guanzhouensis strain 08HL01032 isolated from air-conditioning system in China.</title>
        <authorList>
            <person name="Svensson D."/>
            <person name="Ohrman C."/>
            <person name="Backman S."/>
            <person name="Karlsson E."/>
            <person name="Nilsson E."/>
            <person name="Bystrom M."/>
            <person name="Larkeryd A."/>
            <person name="Stenberg P."/>
            <person name="Scholtz H.C."/>
            <person name="Forsman M."/>
            <person name="Sjodin A."/>
        </authorList>
    </citation>
    <scope>NUCLEOTIDE SEQUENCE [LARGE SCALE GENOMIC DNA]</scope>
    <source>
        <strain evidence="1 2">08HL01032</strain>
    </source>
</reference>
<accession>A0A0A8E1W7</accession>
<dbReference type="OrthoDB" id="5622938at2"/>
<keyword evidence="2" id="KW-1185">Reference proteome</keyword>
<dbReference type="STRING" id="594679.SD28_00265"/>
<evidence type="ECO:0000313" key="1">
    <source>
        <dbReference type="EMBL" id="AJC48205.1"/>
    </source>
</evidence>
<organism evidence="1 2">
    <name type="scientific">Allofrancisella guangzhouensis</name>
    <dbReference type="NCBI Taxonomy" id="594679"/>
    <lineage>
        <taxon>Bacteria</taxon>
        <taxon>Pseudomonadati</taxon>
        <taxon>Pseudomonadota</taxon>
        <taxon>Gammaproteobacteria</taxon>
        <taxon>Thiotrichales</taxon>
        <taxon>Francisellaceae</taxon>
        <taxon>Allofrancisella</taxon>
    </lineage>
</organism>
<dbReference type="Proteomes" id="UP000031104">
    <property type="component" value="Chromosome"/>
</dbReference>
<gene>
    <name evidence="1" type="ORF">SD28_00265</name>
</gene>
<protein>
    <submittedName>
        <fullName evidence="1">Uncharacterized protein</fullName>
    </submittedName>
</protein>